<feature type="domain" description="PAC" evidence="3">
    <location>
        <begin position="270"/>
        <end position="322"/>
    </location>
</feature>
<accession>A0ABV3R801</accession>
<keyword evidence="1" id="KW-0812">Transmembrane</keyword>
<dbReference type="InterPro" id="IPR009875">
    <property type="entry name" value="PilZ_domain"/>
</dbReference>
<feature type="domain" description="PAS" evidence="2">
    <location>
        <begin position="195"/>
        <end position="248"/>
    </location>
</feature>
<dbReference type="NCBIfam" id="TIGR00254">
    <property type="entry name" value="GGDEF"/>
    <property type="match status" value="1"/>
</dbReference>
<dbReference type="NCBIfam" id="TIGR00229">
    <property type="entry name" value="sensory_box"/>
    <property type="match status" value="1"/>
</dbReference>
<keyword evidence="1" id="KW-0472">Membrane</keyword>
<dbReference type="InterPro" id="IPR001633">
    <property type="entry name" value="EAL_dom"/>
</dbReference>
<name>A0ABV3R801_9SPHN</name>
<dbReference type="SUPFAM" id="SSF55785">
    <property type="entry name" value="PYP-like sensor domain (PAS domain)"/>
    <property type="match status" value="1"/>
</dbReference>
<dbReference type="RefSeq" id="WP_367767753.1">
    <property type="nucleotide sequence ID" value="NZ_JBFNXR010000012.1"/>
</dbReference>
<comment type="caution">
    <text evidence="6">The sequence shown here is derived from an EMBL/GenBank/DDBJ whole genome shotgun (WGS) entry which is preliminary data.</text>
</comment>
<dbReference type="SMART" id="SM00091">
    <property type="entry name" value="PAS"/>
    <property type="match status" value="1"/>
</dbReference>
<dbReference type="Pfam" id="PF00990">
    <property type="entry name" value="GGDEF"/>
    <property type="match status" value="1"/>
</dbReference>
<dbReference type="Gene3D" id="3.20.20.450">
    <property type="entry name" value="EAL domain"/>
    <property type="match status" value="1"/>
</dbReference>
<dbReference type="PROSITE" id="PS50112">
    <property type="entry name" value="PAS"/>
    <property type="match status" value="1"/>
</dbReference>
<evidence type="ECO:0000259" key="5">
    <source>
        <dbReference type="PROSITE" id="PS50887"/>
    </source>
</evidence>
<evidence type="ECO:0000259" key="4">
    <source>
        <dbReference type="PROSITE" id="PS50883"/>
    </source>
</evidence>
<feature type="transmembrane region" description="Helical" evidence="1">
    <location>
        <begin position="156"/>
        <end position="172"/>
    </location>
</feature>
<dbReference type="CDD" id="cd01948">
    <property type="entry name" value="EAL"/>
    <property type="match status" value="1"/>
</dbReference>
<dbReference type="Proteomes" id="UP001556118">
    <property type="component" value="Unassembled WGS sequence"/>
</dbReference>
<dbReference type="PROSITE" id="PS50883">
    <property type="entry name" value="EAL"/>
    <property type="match status" value="1"/>
</dbReference>
<dbReference type="Gene3D" id="3.30.450.20">
    <property type="entry name" value="PAS domain"/>
    <property type="match status" value="1"/>
</dbReference>
<dbReference type="SUPFAM" id="SSF55073">
    <property type="entry name" value="Nucleotide cyclase"/>
    <property type="match status" value="1"/>
</dbReference>
<evidence type="ECO:0000256" key="1">
    <source>
        <dbReference type="SAM" id="Phobius"/>
    </source>
</evidence>
<keyword evidence="7" id="KW-1185">Reference proteome</keyword>
<dbReference type="Gene3D" id="3.30.70.270">
    <property type="match status" value="1"/>
</dbReference>
<dbReference type="InterPro" id="IPR000014">
    <property type="entry name" value="PAS"/>
</dbReference>
<feature type="transmembrane region" description="Helical" evidence="1">
    <location>
        <begin position="109"/>
        <end position="128"/>
    </location>
</feature>
<dbReference type="CDD" id="cd01949">
    <property type="entry name" value="GGDEF"/>
    <property type="match status" value="1"/>
</dbReference>
<feature type="transmembrane region" description="Helical" evidence="1">
    <location>
        <begin position="21"/>
        <end position="42"/>
    </location>
</feature>
<proteinExistence type="predicted"/>
<dbReference type="Pfam" id="PF13426">
    <property type="entry name" value="PAS_9"/>
    <property type="match status" value="1"/>
</dbReference>
<dbReference type="PANTHER" id="PTHR44757">
    <property type="entry name" value="DIGUANYLATE CYCLASE DGCP"/>
    <property type="match status" value="1"/>
</dbReference>
<dbReference type="InterPro" id="IPR035919">
    <property type="entry name" value="EAL_sf"/>
</dbReference>
<feature type="domain" description="GGDEF" evidence="5">
    <location>
        <begin position="354"/>
        <end position="487"/>
    </location>
</feature>
<dbReference type="SMART" id="SM00267">
    <property type="entry name" value="GGDEF"/>
    <property type="match status" value="1"/>
</dbReference>
<keyword evidence="1" id="KW-1133">Transmembrane helix</keyword>
<dbReference type="InterPro" id="IPR043128">
    <property type="entry name" value="Rev_trsase/Diguanyl_cyclase"/>
</dbReference>
<sequence length="862" mass="94478">MVSATAARPSAEDAQAEVIPAGWRFFAGWLSALFALMAVASASLPDMVAGAMACVAVMVCLASTKLLPFAVRREVGEWRHYPVIVATIGLPLALFGFSAARWAEALSGPSWAQVVASCGILSMLAAVVLTSRLLSMLTALAAVWIGPAFYSNSLQAQSLWGVGMLLGVLIAYREVGNARLRAEARLSREQEQHRAEEMLAEYEETGQGWFWETDRRGQITYISRRIAELVGKTQAGLEGRPFTDLFELNTREQESERTLVFHLSTRSSFQDLQVRAATDEEEERWWSITGRPVLDQFNNFLGFRGSGTDLTETRKSQRHVVELARFDSLTKLANRFQMSEWLEKILSAPRVENRACAVFLLDLDRFKQVNDTMGHPAGDALLRQVADRLRSTVGNAGRVGRLGGDEFQVVLPGHQSREELAQLACRIIESLSQPYSIEGSRVTIGASAGIALAPDDGCTSEALIRNADLALYAAKDGGRGRHHFYAKDLHSDAQERQQLEHDLRDAIAHGNLELHYQPQVRLSTEQITGFEALLRWKHPRLGYLSPAKFIPVAEDAGLIPQIGEWAMRTACHALAQWPEEVRVAVNVSPLQFANPALPAIVTSAIAASGIRADRLELEITESVFLGDDKSTENTFAALKRVGVRLALDDFGTGYSSLGYLKSAPFDKIKIDQGFVRGATISGSRNGAIIASIVSLAEALGMETTAEGVETFDELDLVRTLGCSHVQGYIYETPLTEAAASARLQEGISAIARGPKSARAPRQTMFRRVVLEYDGQDYDGTIRNISYTGAMVEGLWNVPQGTVFALQLSEGLLVQATCRWCNEDRMGVEFAQPLPLDENGAVSFSPPRPVRDKLEQAVLRKAG</sequence>
<evidence type="ECO:0000313" key="6">
    <source>
        <dbReference type="EMBL" id="MEW9853640.1"/>
    </source>
</evidence>
<gene>
    <name evidence="6" type="ORF">ABUH87_00330</name>
</gene>
<evidence type="ECO:0000313" key="7">
    <source>
        <dbReference type="Proteomes" id="UP001556118"/>
    </source>
</evidence>
<dbReference type="PROSITE" id="PS50113">
    <property type="entry name" value="PAC"/>
    <property type="match status" value="1"/>
</dbReference>
<organism evidence="6 7">
    <name type="scientific">Novosphingobium rhizovicinum</name>
    <dbReference type="NCBI Taxonomy" id="3228928"/>
    <lineage>
        <taxon>Bacteria</taxon>
        <taxon>Pseudomonadati</taxon>
        <taxon>Pseudomonadota</taxon>
        <taxon>Alphaproteobacteria</taxon>
        <taxon>Sphingomonadales</taxon>
        <taxon>Sphingomonadaceae</taxon>
        <taxon>Novosphingobium</taxon>
    </lineage>
</organism>
<dbReference type="PANTHER" id="PTHR44757:SF2">
    <property type="entry name" value="BIOFILM ARCHITECTURE MAINTENANCE PROTEIN MBAA"/>
    <property type="match status" value="1"/>
</dbReference>
<dbReference type="Pfam" id="PF07238">
    <property type="entry name" value="PilZ"/>
    <property type="match status" value="1"/>
</dbReference>
<dbReference type="InterPro" id="IPR052155">
    <property type="entry name" value="Biofilm_reg_signaling"/>
</dbReference>
<feature type="transmembrane region" description="Helical" evidence="1">
    <location>
        <begin position="48"/>
        <end position="71"/>
    </location>
</feature>
<dbReference type="InterPro" id="IPR000160">
    <property type="entry name" value="GGDEF_dom"/>
</dbReference>
<dbReference type="InterPro" id="IPR000700">
    <property type="entry name" value="PAS-assoc_C"/>
</dbReference>
<dbReference type="SMART" id="SM00052">
    <property type="entry name" value="EAL"/>
    <property type="match status" value="1"/>
</dbReference>
<evidence type="ECO:0000259" key="3">
    <source>
        <dbReference type="PROSITE" id="PS50113"/>
    </source>
</evidence>
<dbReference type="CDD" id="cd00130">
    <property type="entry name" value="PAS"/>
    <property type="match status" value="1"/>
</dbReference>
<dbReference type="Pfam" id="PF00563">
    <property type="entry name" value="EAL"/>
    <property type="match status" value="1"/>
</dbReference>
<dbReference type="InterPro" id="IPR035965">
    <property type="entry name" value="PAS-like_dom_sf"/>
</dbReference>
<evidence type="ECO:0000259" key="2">
    <source>
        <dbReference type="PROSITE" id="PS50112"/>
    </source>
</evidence>
<dbReference type="EMBL" id="JBFNXR010000012">
    <property type="protein sequence ID" value="MEW9853640.1"/>
    <property type="molecule type" value="Genomic_DNA"/>
</dbReference>
<dbReference type="SUPFAM" id="SSF141371">
    <property type="entry name" value="PilZ domain-like"/>
    <property type="match status" value="1"/>
</dbReference>
<feature type="domain" description="EAL" evidence="4">
    <location>
        <begin position="496"/>
        <end position="747"/>
    </location>
</feature>
<dbReference type="SUPFAM" id="SSF141868">
    <property type="entry name" value="EAL domain-like"/>
    <property type="match status" value="1"/>
</dbReference>
<protein>
    <submittedName>
        <fullName evidence="6">EAL domain-containing protein</fullName>
    </submittedName>
</protein>
<feature type="transmembrane region" description="Helical" evidence="1">
    <location>
        <begin position="83"/>
        <end position="103"/>
    </location>
</feature>
<dbReference type="PROSITE" id="PS50887">
    <property type="entry name" value="GGDEF"/>
    <property type="match status" value="1"/>
</dbReference>
<dbReference type="Gene3D" id="2.40.10.220">
    <property type="entry name" value="predicted glycosyltransferase like domains"/>
    <property type="match status" value="1"/>
</dbReference>
<dbReference type="InterPro" id="IPR029787">
    <property type="entry name" value="Nucleotide_cyclase"/>
</dbReference>
<reference evidence="6 7" key="1">
    <citation type="submission" date="2024-06" db="EMBL/GenBank/DDBJ databases">
        <title>Novosphingobium rhizovicinus M1R2S20.</title>
        <authorList>
            <person name="Sun J.-Q."/>
        </authorList>
    </citation>
    <scope>NUCLEOTIDE SEQUENCE [LARGE SCALE GENOMIC DNA]</scope>
    <source>
        <strain evidence="6 7">M1R2S20</strain>
    </source>
</reference>